<organism evidence="2 3">
    <name type="scientific">Xylanibacter muris</name>
    <dbReference type="NCBI Taxonomy" id="2736290"/>
    <lineage>
        <taxon>Bacteria</taxon>
        <taxon>Pseudomonadati</taxon>
        <taxon>Bacteroidota</taxon>
        <taxon>Bacteroidia</taxon>
        <taxon>Bacteroidales</taxon>
        <taxon>Prevotellaceae</taxon>
        <taxon>Xylanibacter</taxon>
    </lineage>
</organism>
<gene>
    <name evidence="2" type="ORF">HPS56_08590</name>
</gene>
<dbReference type="Gene3D" id="2.60.120.10">
    <property type="entry name" value="Jelly Rolls"/>
    <property type="match status" value="1"/>
</dbReference>
<dbReference type="Proteomes" id="UP000714420">
    <property type="component" value="Unassembled WGS sequence"/>
</dbReference>
<accession>A0ABX2AQA4</accession>
<evidence type="ECO:0000313" key="2">
    <source>
        <dbReference type="EMBL" id="NPD92399.1"/>
    </source>
</evidence>
<dbReference type="SUPFAM" id="SSF51182">
    <property type="entry name" value="RmlC-like cupins"/>
    <property type="match status" value="1"/>
</dbReference>
<dbReference type="InterPro" id="IPR014710">
    <property type="entry name" value="RmlC-like_jellyroll"/>
</dbReference>
<comment type="caution">
    <text evidence="2">The sequence shown here is derived from an EMBL/GenBank/DDBJ whole genome shotgun (WGS) entry which is preliminary data.</text>
</comment>
<protein>
    <submittedName>
        <fullName evidence="2">Cupin domain-containing protein</fullName>
    </submittedName>
</protein>
<dbReference type="EMBL" id="JABKKF010000007">
    <property type="protein sequence ID" value="NPD92399.1"/>
    <property type="molecule type" value="Genomic_DNA"/>
</dbReference>
<dbReference type="InterPro" id="IPR011051">
    <property type="entry name" value="RmlC_Cupin_sf"/>
</dbReference>
<dbReference type="RefSeq" id="WP_172275731.1">
    <property type="nucleotide sequence ID" value="NZ_CASGMU010000006.1"/>
</dbReference>
<proteinExistence type="predicted"/>
<dbReference type="Pfam" id="PF07883">
    <property type="entry name" value="Cupin_2"/>
    <property type="match status" value="1"/>
</dbReference>
<feature type="domain" description="Cupin type-2" evidence="1">
    <location>
        <begin position="29"/>
        <end position="82"/>
    </location>
</feature>
<reference evidence="2 3" key="1">
    <citation type="submission" date="2020-05" db="EMBL/GenBank/DDBJ databases">
        <title>Distinct polysaccharide utilization as determinants for interspecies competition between intestinal Prevotella spp.</title>
        <authorList>
            <person name="Galvez E.J.C."/>
            <person name="Iljazovic A."/>
            <person name="Strowig T."/>
        </authorList>
    </citation>
    <scope>NUCLEOTIDE SEQUENCE [LARGE SCALE GENOMIC DNA]</scope>
    <source>
        <strain evidence="2 3">PMUR</strain>
    </source>
</reference>
<evidence type="ECO:0000259" key="1">
    <source>
        <dbReference type="Pfam" id="PF07883"/>
    </source>
</evidence>
<evidence type="ECO:0000313" key="3">
    <source>
        <dbReference type="Proteomes" id="UP000714420"/>
    </source>
</evidence>
<dbReference type="InterPro" id="IPR013096">
    <property type="entry name" value="Cupin_2"/>
</dbReference>
<name>A0ABX2AQA4_9BACT</name>
<sequence>MTKKCIVKKVSDIEAVPTSHGAGLKQVSGHAHPTMDEHFIVLSGKGTMTADGRKIPMLPDTYIGVPAGCRHEIIVEDEMVLFTIGVATD</sequence>
<keyword evidence="3" id="KW-1185">Reference proteome</keyword>